<dbReference type="PANTHER" id="PTHR37015:SF2">
    <property type="entry name" value="REVERSE TRANSCRIPTASE DOMAIN-CONTAINING PROTEIN"/>
    <property type="match status" value="1"/>
</dbReference>
<dbReference type="RefSeq" id="XP_008075572.1">
    <property type="nucleotide sequence ID" value="XM_008077381.1"/>
</dbReference>
<protein>
    <submittedName>
        <fullName evidence="1">Uncharacterized protein</fullName>
    </submittedName>
</protein>
<dbReference type="EMBL" id="GL877479">
    <property type="protein sequence ID" value="ELA45938.1"/>
    <property type="molecule type" value="Genomic_DNA"/>
</dbReference>
<dbReference type="OrthoDB" id="8248484at2759"/>
<dbReference type="HOGENOM" id="CLU_1240960_0_0_1"/>
<name>L2GRP0_VAVCU</name>
<dbReference type="PANTHER" id="PTHR37015">
    <property type="entry name" value="REVERSE TRANSCRIPTASE DOMAIN-CONTAINING PROTEIN"/>
    <property type="match status" value="1"/>
</dbReference>
<organism evidence="1 2">
    <name type="scientific">Vavraia culicis (isolate floridensis)</name>
    <name type="common">Microsporidian parasite</name>
    <dbReference type="NCBI Taxonomy" id="948595"/>
    <lineage>
        <taxon>Eukaryota</taxon>
        <taxon>Fungi</taxon>
        <taxon>Fungi incertae sedis</taxon>
        <taxon>Microsporidia</taxon>
        <taxon>Pleistophoridae</taxon>
        <taxon>Vavraia</taxon>
    </lineage>
</organism>
<keyword evidence="2" id="KW-1185">Reference proteome</keyword>
<accession>L2GRP0</accession>
<dbReference type="VEuPathDB" id="MicrosporidiaDB:VCUG_02565"/>
<dbReference type="AlphaFoldDB" id="L2GRP0"/>
<gene>
    <name evidence="1" type="ORF">VCUG_02565</name>
</gene>
<evidence type="ECO:0000313" key="2">
    <source>
        <dbReference type="Proteomes" id="UP000011081"/>
    </source>
</evidence>
<dbReference type="InParanoid" id="L2GRP0"/>
<evidence type="ECO:0000313" key="1">
    <source>
        <dbReference type="EMBL" id="ELA45938.1"/>
    </source>
</evidence>
<sequence>MAPMTQSTNKTSLRTVINQVTKEKLAWLDNQKSLLNSCFQPILEKYEKPENKASLPFLQEIHEKLKNCSSSLNPAKDKTKDLTVFLNWIKVENTDEVIYFGSKHLVRQWIETLIKKIRFQIERCEYSCLYANVMTQYMDLNDADSDEDTTGMETQENSKDKETTIQEFSARIFQAPTNFKKEEFEKFLNTELFNMDDPVHKNCLLKTRERMVKFSKNFILVIL</sequence>
<proteinExistence type="predicted"/>
<reference evidence="2" key="1">
    <citation type="submission" date="2011-03" db="EMBL/GenBank/DDBJ databases">
        <title>The genome sequence of Vavraia culicis strain floridensis.</title>
        <authorList>
            <consortium name="The Broad Institute Genome Sequencing Platform"/>
            <person name="Cuomo C."/>
            <person name="Becnel J."/>
            <person name="Sanscrainte N."/>
            <person name="Young S.K."/>
            <person name="Zeng Q."/>
            <person name="Gargeya S."/>
            <person name="Fitzgerald M."/>
            <person name="Haas B."/>
            <person name="Abouelleil A."/>
            <person name="Alvarado L."/>
            <person name="Arachchi H.M."/>
            <person name="Berlin A."/>
            <person name="Chapman S.B."/>
            <person name="Gearin G."/>
            <person name="Goldberg J."/>
            <person name="Griggs A."/>
            <person name="Gujja S."/>
            <person name="Hansen M."/>
            <person name="Heiman D."/>
            <person name="Howarth C."/>
            <person name="Larimer J."/>
            <person name="Lui A."/>
            <person name="MacDonald P.J.P."/>
            <person name="McCowen C."/>
            <person name="Montmayeur A."/>
            <person name="Murphy C."/>
            <person name="Neiman D."/>
            <person name="Pearson M."/>
            <person name="Priest M."/>
            <person name="Roberts A."/>
            <person name="Saif S."/>
            <person name="Shea T."/>
            <person name="Sisk P."/>
            <person name="Stolte C."/>
            <person name="Sykes S."/>
            <person name="Wortman J."/>
            <person name="Nusbaum C."/>
            <person name="Birren B."/>
        </authorList>
    </citation>
    <scope>NUCLEOTIDE SEQUENCE [LARGE SCALE GENOMIC DNA]</scope>
    <source>
        <strain evidence="2">floridensis</strain>
    </source>
</reference>
<dbReference type="Proteomes" id="UP000011081">
    <property type="component" value="Unassembled WGS sequence"/>
</dbReference>
<dbReference type="GeneID" id="19880426"/>